<dbReference type="GO" id="GO:0043066">
    <property type="term" value="P:negative regulation of apoptotic process"/>
    <property type="evidence" value="ECO:0007669"/>
    <property type="project" value="InterPro"/>
</dbReference>
<gene>
    <name evidence="7" type="ORF">AFUS01_LOCUS10983</name>
</gene>
<protein>
    <recommendedName>
        <fullName evidence="6">Late endosomal/lysosomal adaptor and MAPK and MTOR activator 5</fullName>
    </recommendedName>
</protein>
<evidence type="ECO:0000256" key="6">
    <source>
        <dbReference type="ARBA" id="ARBA00032692"/>
    </source>
</evidence>
<comment type="subcellular location">
    <subcellularLocation>
        <location evidence="2">Cytoplasm</location>
    </subcellularLocation>
    <subcellularLocation>
        <location evidence="1">Lysosome</location>
    </subcellularLocation>
</comment>
<dbReference type="EMBL" id="CAJVCH010082913">
    <property type="protein sequence ID" value="CAG7721792.1"/>
    <property type="molecule type" value="Genomic_DNA"/>
</dbReference>
<evidence type="ECO:0000256" key="2">
    <source>
        <dbReference type="ARBA" id="ARBA00004496"/>
    </source>
</evidence>
<comment type="similarity">
    <text evidence="3">Belongs to the LAMTOR5 family.</text>
</comment>
<dbReference type="FunFam" id="3.30.450.30:FF:000005">
    <property type="entry name" value="Ragulator complex protein LAMTOR5 homolog"/>
    <property type="match status" value="1"/>
</dbReference>
<keyword evidence="8" id="KW-1185">Reference proteome</keyword>
<dbReference type="InterPro" id="IPR024135">
    <property type="entry name" value="LAMTOR5"/>
</dbReference>
<accession>A0A8J2JMW8</accession>
<dbReference type="AlphaFoldDB" id="A0A8J2JMW8"/>
<dbReference type="OrthoDB" id="76862at2759"/>
<sequence>MEAQLEDQLNAIMARPGVVGVTCVDKRGLCLSAKGIASPNMSGVLSSIADQARKVDPANSSSPIVRLESDQGYCLVQKRSDFTLGIFKKY</sequence>
<evidence type="ECO:0000256" key="1">
    <source>
        <dbReference type="ARBA" id="ARBA00004371"/>
    </source>
</evidence>
<dbReference type="GO" id="GO:0005085">
    <property type="term" value="F:guanyl-nucleotide exchange factor activity"/>
    <property type="evidence" value="ECO:0007669"/>
    <property type="project" value="TreeGrafter"/>
</dbReference>
<evidence type="ECO:0000313" key="7">
    <source>
        <dbReference type="EMBL" id="CAG7721792.1"/>
    </source>
</evidence>
<reference evidence="7" key="1">
    <citation type="submission" date="2021-06" db="EMBL/GenBank/DDBJ databases">
        <authorList>
            <person name="Hodson N. C."/>
            <person name="Mongue J. A."/>
            <person name="Jaron S. K."/>
        </authorList>
    </citation>
    <scope>NUCLEOTIDE SEQUENCE</scope>
</reference>
<evidence type="ECO:0000256" key="5">
    <source>
        <dbReference type="ARBA" id="ARBA00023228"/>
    </source>
</evidence>
<dbReference type="GO" id="GO:0005764">
    <property type="term" value="C:lysosome"/>
    <property type="evidence" value="ECO:0007669"/>
    <property type="project" value="UniProtKB-SubCell"/>
</dbReference>
<proteinExistence type="inferred from homology"/>
<dbReference type="PANTHER" id="PTHR13342">
    <property type="entry name" value="RAGULATOR COMPLEX PROTEIN LAMTOR5"/>
    <property type="match status" value="1"/>
</dbReference>
<keyword evidence="4" id="KW-0963">Cytoplasm</keyword>
<evidence type="ECO:0000256" key="4">
    <source>
        <dbReference type="ARBA" id="ARBA00022490"/>
    </source>
</evidence>
<dbReference type="GO" id="GO:0071230">
    <property type="term" value="P:cellular response to amino acid stimulus"/>
    <property type="evidence" value="ECO:0007669"/>
    <property type="project" value="TreeGrafter"/>
</dbReference>
<dbReference type="Pfam" id="PF16672">
    <property type="entry name" value="LAMTOR5"/>
    <property type="match status" value="1"/>
</dbReference>
<dbReference type="Proteomes" id="UP000708208">
    <property type="component" value="Unassembled WGS sequence"/>
</dbReference>
<dbReference type="PANTHER" id="PTHR13342:SF2">
    <property type="entry name" value="RAGULATOR COMPLEX PROTEIN LAMTOR5"/>
    <property type="match status" value="1"/>
</dbReference>
<dbReference type="GO" id="GO:0071986">
    <property type="term" value="C:Ragulator complex"/>
    <property type="evidence" value="ECO:0007669"/>
    <property type="project" value="InterPro"/>
</dbReference>
<dbReference type="GO" id="GO:1904263">
    <property type="term" value="P:positive regulation of TORC1 signaling"/>
    <property type="evidence" value="ECO:0007669"/>
    <property type="project" value="TreeGrafter"/>
</dbReference>
<name>A0A8J2JMW8_9HEXA</name>
<evidence type="ECO:0000313" key="8">
    <source>
        <dbReference type="Proteomes" id="UP000708208"/>
    </source>
</evidence>
<comment type="caution">
    <text evidence="7">The sequence shown here is derived from an EMBL/GenBank/DDBJ whole genome shotgun (WGS) entry which is preliminary data.</text>
</comment>
<organism evidence="7 8">
    <name type="scientific">Allacma fusca</name>
    <dbReference type="NCBI Taxonomy" id="39272"/>
    <lineage>
        <taxon>Eukaryota</taxon>
        <taxon>Metazoa</taxon>
        <taxon>Ecdysozoa</taxon>
        <taxon>Arthropoda</taxon>
        <taxon>Hexapoda</taxon>
        <taxon>Collembola</taxon>
        <taxon>Symphypleona</taxon>
        <taxon>Sminthuridae</taxon>
        <taxon>Allacma</taxon>
    </lineage>
</organism>
<evidence type="ECO:0000256" key="3">
    <source>
        <dbReference type="ARBA" id="ARBA00007795"/>
    </source>
</evidence>
<keyword evidence="5" id="KW-0458">Lysosome</keyword>